<organism evidence="2 3">
    <name type="scientific">Babesia divergens</name>
    <dbReference type="NCBI Taxonomy" id="32595"/>
    <lineage>
        <taxon>Eukaryota</taxon>
        <taxon>Sar</taxon>
        <taxon>Alveolata</taxon>
        <taxon>Apicomplexa</taxon>
        <taxon>Aconoidasida</taxon>
        <taxon>Piroplasmida</taxon>
        <taxon>Babesiidae</taxon>
        <taxon>Babesia</taxon>
    </lineage>
</organism>
<name>A0AAD9GD54_BABDI</name>
<reference evidence="2" key="1">
    <citation type="journal article" date="2014" name="Nucleic Acids Res.">
        <title>The evolutionary dynamics of variant antigen genes in Babesia reveal a history of genomic innovation underlying host-parasite interaction.</title>
        <authorList>
            <person name="Jackson A.P."/>
            <person name="Otto T.D."/>
            <person name="Darby A."/>
            <person name="Ramaprasad A."/>
            <person name="Xia D."/>
            <person name="Echaide I.E."/>
            <person name="Farber M."/>
            <person name="Gahlot S."/>
            <person name="Gamble J."/>
            <person name="Gupta D."/>
            <person name="Gupta Y."/>
            <person name="Jackson L."/>
            <person name="Malandrin L."/>
            <person name="Malas T.B."/>
            <person name="Moussa E."/>
            <person name="Nair M."/>
            <person name="Reid A.J."/>
            <person name="Sanders M."/>
            <person name="Sharma J."/>
            <person name="Tracey A."/>
            <person name="Quail M.A."/>
            <person name="Weir W."/>
            <person name="Wastling J.M."/>
            <person name="Hall N."/>
            <person name="Willadsen P."/>
            <person name="Lingelbach K."/>
            <person name="Shiels B."/>
            <person name="Tait A."/>
            <person name="Berriman M."/>
            <person name="Allred D.R."/>
            <person name="Pain A."/>
        </authorList>
    </citation>
    <scope>NUCLEOTIDE SEQUENCE</scope>
    <source>
        <strain evidence="2">1802A</strain>
    </source>
</reference>
<dbReference type="EMBL" id="JAHBMH010000044">
    <property type="protein sequence ID" value="KAK1936223.1"/>
    <property type="molecule type" value="Genomic_DNA"/>
</dbReference>
<reference evidence="2" key="2">
    <citation type="submission" date="2021-05" db="EMBL/GenBank/DDBJ databases">
        <authorList>
            <person name="Pain A."/>
        </authorList>
    </citation>
    <scope>NUCLEOTIDE SEQUENCE</scope>
    <source>
        <strain evidence="2">1802A</strain>
    </source>
</reference>
<evidence type="ECO:0000313" key="2">
    <source>
        <dbReference type="EMBL" id="KAK1936223.1"/>
    </source>
</evidence>
<evidence type="ECO:0000256" key="1">
    <source>
        <dbReference type="SAM" id="MobiDB-lite"/>
    </source>
</evidence>
<gene>
    <name evidence="2" type="ORF">X943_002208</name>
</gene>
<sequence length="161" mass="18192">MKLHASHSTNSQVRAKVRKRGGIAFTEERKELPLNFCNFSGREAPADMDTAKDEGPICYDKPRWNVPHGECNVSDDGKQRLRTVSRTFTPNGGLKVPVPGGTPAPTRRKRNSDAINMLQRTIRQVESHNKAFEKALMWKSYYKSMEYSSPSGKSKTKNDHL</sequence>
<protein>
    <submittedName>
        <fullName evidence="2">Uncharacterized protein</fullName>
    </submittedName>
</protein>
<dbReference type="Proteomes" id="UP001195914">
    <property type="component" value="Unassembled WGS sequence"/>
</dbReference>
<proteinExistence type="predicted"/>
<feature type="region of interest" description="Disordered" evidence="1">
    <location>
        <begin position="87"/>
        <end position="109"/>
    </location>
</feature>
<evidence type="ECO:0000313" key="3">
    <source>
        <dbReference type="Proteomes" id="UP001195914"/>
    </source>
</evidence>
<dbReference type="AlphaFoldDB" id="A0AAD9GD54"/>
<comment type="caution">
    <text evidence="2">The sequence shown here is derived from an EMBL/GenBank/DDBJ whole genome shotgun (WGS) entry which is preliminary data.</text>
</comment>
<accession>A0AAD9GD54</accession>
<keyword evidence="3" id="KW-1185">Reference proteome</keyword>